<gene>
    <name evidence="1" type="ORF">O181_107768</name>
</gene>
<organism evidence="1 2">
    <name type="scientific">Austropuccinia psidii MF-1</name>
    <dbReference type="NCBI Taxonomy" id="1389203"/>
    <lineage>
        <taxon>Eukaryota</taxon>
        <taxon>Fungi</taxon>
        <taxon>Dikarya</taxon>
        <taxon>Basidiomycota</taxon>
        <taxon>Pucciniomycotina</taxon>
        <taxon>Pucciniomycetes</taxon>
        <taxon>Pucciniales</taxon>
        <taxon>Sphaerophragmiaceae</taxon>
        <taxon>Austropuccinia</taxon>
    </lineage>
</organism>
<dbReference type="Proteomes" id="UP000765509">
    <property type="component" value="Unassembled WGS sequence"/>
</dbReference>
<protein>
    <submittedName>
        <fullName evidence="1">Uncharacterized protein</fullName>
    </submittedName>
</protein>
<name>A0A9Q3PN74_9BASI</name>
<accession>A0A9Q3PN74</accession>
<sequence length="112" mass="12613">MQLLSPPPPGTSFQLLSHISTSAYNRFMQEPYRATNCFGKLQGDGSNFPEWVASLNRVFLTGDCHRRIKQSHTSLTHLFPTTLHSELASFLGVQWQRNSLTLSRRAAPRAVV</sequence>
<dbReference type="AlphaFoldDB" id="A0A9Q3PN74"/>
<reference evidence="1" key="1">
    <citation type="submission" date="2021-03" db="EMBL/GenBank/DDBJ databases">
        <title>Draft genome sequence of rust myrtle Austropuccinia psidii MF-1, a brazilian biotype.</title>
        <authorList>
            <person name="Quecine M.C."/>
            <person name="Pachon D.M.R."/>
            <person name="Bonatelli M.L."/>
            <person name="Correr F.H."/>
            <person name="Franceschini L.M."/>
            <person name="Leite T.F."/>
            <person name="Margarido G.R.A."/>
            <person name="Almeida C.A."/>
            <person name="Ferrarezi J.A."/>
            <person name="Labate C.A."/>
        </authorList>
    </citation>
    <scope>NUCLEOTIDE SEQUENCE</scope>
    <source>
        <strain evidence="1">MF-1</strain>
    </source>
</reference>
<dbReference type="EMBL" id="AVOT02081912">
    <property type="protein sequence ID" value="MBW0568053.1"/>
    <property type="molecule type" value="Genomic_DNA"/>
</dbReference>
<keyword evidence="2" id="KW-1185">Reference proteome</keyword>
<comment type="caution">
    <text evidence="1">The sequence shown here is derived from an EMBL/GenBank/DDBJ whole genome shotgun (WGS) entry which is preliminary data.</text>
</comment>
<proteinExistence type="predicted"/>
<evidence type="ECO:0000313" key="1">
    <source>
        <dbReference type="EMBL" id="MBW0568053.1"/>
    </source>
</evidence>
<evidence type="ECO:0000313" key="2">
    <source>
        <dbReference type="Proteomes" id="UP000765509"/>
    </source>
</evidence>